<organism evidence="2 3">
    <name type="scientific">Rhodothalassium salexigens DSM 2132</name>
    <dbReference type="NCBI Taxonomy" id="1188247"/>
    <lineage>
        <taxon>Bacteria</taxon>
        <taxon>Pseudomonadati</taxon>
        <taxon>Pseudomonadota</taxon>
        <taxon>Alphaproteobacteria</taxon>
        <taxon>Rhodothalassiales</taxon>
        <taxon>Rhodothalassiaceae</taxon>
        <taxon>Rhodothalassium</taxon>
    </lineage>
</organism>
<sequence length="213" mass="23431">MKLLLLANCWCALAALWGLAGEIEPAAARAPMADDPAAPDSGALSSRDARVLRVEETVDPPQRFIYARFHLPSLADSYTIELRETRRLERLLGHHGRDRFGPVAYHVDFAQDETGALRLDVAAAIHSKDALAADDLPPGYAIKTSTPYRSLTLVFKGSPVDASVFWGRLEQMAVARGLTLSGRNREVLVDHDGFVATDYVTKLQLGVRHDRRS</sequence>
<reference evidence="2 3" key="1">
    <citation type="submission" date="2019-03" db="EMBL/GenBank/DDBJ databases">
        <title>Genomic Encyclopedia of Type Strains, Phase IV (KMG-IV): sequencing the most valuable type-strain genomes for metagenomic binning, comparative biology and taxonomic classification.</title>
        <authorList>
            <person name="Goeker M."/>
        </authorList>
    </citation>
    <scope>NUCLEOTIDE SEQUENCE [LARGE SCALE GENOMIC DNA]</scope>
    <source>
        <strain evidence="2 3">DSM 2132</strain>
    </source>
</reference>
<dbReference type="Proteomes" id="UP000295399">
    <property type="component" value="Unassembled WGS sequence"/>
</dbReference>
<dbReference type="EMBL" id="SLXO01000012">
    <property type="protein sequence ID" value="TCP31117.1"/>
    <property type="molecule type" value="Genomic_DNA"/>
</dbReference>
<proteinExistence type="predicted"/>
<dbReference type="RefSeq" id="WP_132709373.1">
    <property type="nucleotide sequence ID" value="NZ_JACIGF010000012.1"/>
</dbReference>
<keyword evidence="3" id="KW-1185">Reference proteome</keyword>
<evidence type="ECO:0000313" key="3">
    <source>
        <dbReference type="Proteomes" id="UP000295399"/>
    </source>
</evidence>
<evidence type="ECO:0000313" key="2">
    <source>
        <dbReference type="EMBL" id="TCP31117.1"/>
    </source>
</evidence>
<accession>A0A4R2P8F4</accession>
<gene>
    <name evidence="2" type="ORF">EV659_11246</name>
</gene>
<dbReference type="AlphaFoldDB" id="A0A4R2P8F4"/>
<dbReference type="InterPro" id="IPR011256">
    <property type="entry name" value="Reg_factor_effector_dom_sf"/>
</dbReference>
<evidence type="ECO:0008006" key="4">
    <source>
        <dbReference type="Google" id="ProtNLM"/>
    </source>
</evidence>
<name>A0A4R2P8F4_RHOSA</name>
<keyword evidence="1" id="KW-0732">Signal</keyword>
<feature type="chain" id="PRO_5020379609" description="GyrI-like small molecule binding protein" evidence="1">
    <location>
        <begin position="21"/>
        <end position="213"/>
    </location>
</feature>
<dbReference type="Gene3D" id="3.20.80.10">
    <property type="entry name" value="Regulatory factor, effector binding domain"/>
    <property type="match status" value="1"/>
</dbReference>
<evidence type="ECO:0000256" key="1">
    <source>
        <dbReference type="SAM" id="SignalP"/>
    </source>
</evidence>
<dbReference type="InParanoid" id="A0A4R2P8F4"/>
<feature type="signal peptide" evidence="1">
    <location>
        <begin position="1"/>
        <end position="20"/>
    </location>
</feature>
<comment type="caution">
    <text evidence="2">The sequence shown here is derived from an EMBL/GenBank/DDBJ whole genome shotgun (WGS) entry which is preliminary data.</text>
</comment>
<protein>
    <recommendedName>
        <fullName evidence="4">GyrI-like small molecule binding protein</fullName>
    </recommendedName>
</protein>